<dbReference type="Proteomes" id="UP000570003">
    <property type="component" value="Unassembled WGS sequence"/>
</dbReference>
<evidence type="ECO:0008006" key="4">
    <source>
        <dbReference type="Google" id="ProtNLM"/>
    </source>
</evidence>
<dbReference type="RefSeq" id="WP_168439625.1">
    <property type="nucleotide sequence ID" value="NZ_JAAXOU010000175.1"/>
</dbReference>
<reference evidence="2 3" key="1">
    <citation type="submission" date="2020-04" db="EMBL/GenBank/DDBJ databases">
        <title>MicrobeNet Type strains.</title>
        <authorList>
            <person name="Nicholson A.C."/>
        </authorList>
    </citation>
    <scope>NUCLEOTIDE SEQUENCE [LARGE SCALE GENOMIC DNA]</scope>
    <source>
        <strain evidence="2 3">DSM 40738</strain>
    </source>
</reference>
<proteinExistence type="predicted"/>
<gene>
    <name evidence="2" type="ORF">HGA06_15105</name>
</gene>
<name>A0AA44DEF2_STRE0</name>
<organism evidence="2 3">
    <name type="scientific">Streptomyces somaliensis (strain ATCC 33201 / DSM 40738 / JCM 12659 / KCTC 9044 / NCTC 11332 / NRRL B-12077 / IP 733)</name>
    <dbReference type="NCBI Taxonomy" id="1134445"/>
    <lineage>
        <taxon>Bacteria</taxon>
        <taxon>Bacillati</taxon>
        <taxon>Actinomycetota</taxon>
        <taxon>Actinomycetes</taxon>
        <taxon>Kitasatosporales</taxon>
        <taxon>Streptomycetaceae</taxon>
        <taxon>Streptomyces</taxon>
    </lineage>
</organism>
<comment type="caution">
    <text evidence="2">The sequence shown here is derived from an EMBL/GenBank/DDBJ whole genome shotgun (WGS) entry which is preliminary data.</text>
</comment>
<keyword evidence="1" id="KW-0472">Membrane</keyword>
<evidence type="ECO:0000313" key="3">
    <source>
        <dbReference type="Proteomes" id="UP000570003"/>
    </source>
</evidence>
<keyword evidence="1" id="KW-1133">Transmembrane helix</keyword>
<evidence type="ECO:0000313" key="2">
    <source>
        <dbReference type="EMBL" id="NKY15436.1"/>
    </source>
</evidence>
<evidence type="ECO:0000256" key="1">
    <source>
        <dbReference type="SAM" id="Phobius"/>
    </source>
</evidence>
<dbReference type="InterPro" id="IPR047789">
    <property type="entry name" value="CU044_5270-like"/>
</dbReference>
<protein>
    <recommendedName>
        <fullName evidence="4">CU044_5270 family protein</fullName>
    </recommendedName>
</protein>
<keyword evidence="1" id="KW-0812">Transmembrane</keyword>
<keyword evidence="3" id="KW-1185">Reference proteome</keyword>
<dbReference type="EMBL" id="JAAXOU010000175">
    <property type="protein sequence ID" value="NKY15436.1"/>
    <property type="molecule type" value="Genomic_DNA"/>
</dbReference>
<accession>A0AA44DEF2</accession>
<dbReference type="AlphaFoldDB" id="A0AA44DEF2"/>
<feature type="transmembrane region" description="Helical" evidence="1">
    <location>
        <begin position="62"/>
        <end position="84"/>
    </location>
</feature>
<sequence length="364" mass="38690">MIRKPRTQAEPLDHAQLARLLPAPPVSPLPRDRQLLIEEHLLNEIRTSAPAPAPGRRPRRRALVIGIPATATALAAALAAVLVVDATGAAENSPSTAKVEAPVVHVAAGSTDRLASTVQRIVAAAGARKTPEPGPGQYIYVKSKVSYLASEVNADTDRSKTWVQPLHLREIWKSPDGTKGWLDEPGYQPTGGITLDEDAPVSKPDGEDLTGGGVVHDDYDWLKALPADPDALLDHLYGVGGDEGDRHQEAFEEIQAIVGEQLLPPRTAATLYRAAAKIPGVVVVDGSQDAVGRTGIALARLDGRTGERTEMIFDRTTYDYLGSRGVQVERTGAVKPGTVVERTAVLERAVVDSQKERPGADGAA</sequence>
<dbReference type="NCBIfam" id="NF038083">
    <property type="entry name" value="CU044_5270_fam"/>
    <property type="match status" value="1"/>
</dbReference>